<dbReference type="EMBL" id="BK014760">
    <property type="protein sequence ID" value="DAD74456.1"/>
    <property type="molecule type" value="Genomic_DNA"/>
</dbReference>
<protein>
    <submittedName>
        <fullName evidence="1">Tail assembly chaperone protein</fullName>
    </submittedName>
</protein>
<name>A0A8S5LX34_9CAUD</name>
<evidence type="ECO:0000313" key="1">
    <source>
        <dbReference type="EMBL" id="DAD74456.1"/>
    </source>
</evidence>
<reference evidence="1" key="1">
    <citation type="journal article" date="2021" name="Proc. Natl. Acad. Sci. U.S.A.">
        <title>A Catalog of Tens of Thousands of Viruses from Human Metagenomes Reveals Hidden Associations with Chronic Diseases.</title>
        <authorList>
            <person name="Tisza M.J."/>
            <person name="Buck C.B."/>
        </authorList>
    </citation>
    <scope>NUCLEOTIDE SEQUENCE</scope>
    <source>
        <strain evidence="1">CtRiO19</strain>
    </source>
</reference>
<proteinExistence type="predicted"/>
<organism evidence="1">
    <name type="scientific">Siphoviridae sp. ctRiO19</name>
    <dbReference type="NCBI Taxonomy" id="2826337"/>
    <lineage>
        <taxon>Viruses</taxon>
        <taxon>Duplodnaviria</taxon>
        <taxon>Heunggongvirae</taxon>
        <taxon>Uroviricota</taxon>
        <taxon>Caudoviricetes</taxon>
    </lineage>
</organism>
<sequence>MRLETKNKSVNLVLRTKKIITLKNLLKEKSFEIGFTKGYTENDPEVLSKIIFVLSEDDEGQKVFNSSEDVLDFLDDLRIENKESFQDIYGKIAEALNDEGFFIE</sequence>
<accession>A0A8S5LX34</accession>